<reference evidence="3 5" key="1">
    <citation type="journal article" date="2014" name="J. Infect. Dis.">
        <title>Molecular characterization of a novel botulinum neurotoxin type H gene.</title>
        <authorList>
            <person name="Dover N."/>
            <person name="Barash J.R."/>
            <person name="Hill K.K."/>
            <person name="Xie G."/>
            <person name="Arnon S.S."/>
        </authorList>
    </citation>
    <scope>NUCLEOTIDE SEQUENCE [LARGE SCALE GENOMIC DNA]</scope>
    <source>
        <strain evidence="3 5">IBCA10-7060</strain>
    </source>
</reference>
<dbReference type="Pfam" id="PF00583">
    <property type="entry name" value="Acetyltransf_1"/>
    <property type="match status" value="1"/>
</dbReference>
<evidence type="ECO:0000313" key="3">
    <source>
        <dbReference type="EMBL" id="QRI54441.1"/>
    </source>
</evidence>
<feature type="domain" description="N-acetyltransferase" evidence="1">
    <location>
        <begin position="27"/>
        <end position="174"/>
    </location>
</feature>
<dbReference type="EMBL" id="SGKC01000010">
    <property type="protein sequence ID" value="NEZ91681.1"/>
    <property type="molecule type" value="Genomic_DNA"/>
</dbReference>
<evidence type="ECO:0000313" key="2">
    <source>
        <dbReference type="EMBL" id="NEZ91681.1"/>
    </source>
</evidence>
<dbReference type="InterPro" id="IPR016181">
    <property type="entry name" value="Acyl_CoA_acyltransferase"/>
</dbReference>
<evidence type="ECO:0000313" key="4">
    <source>
        <dbReference type="Proteomes" id="UP000473887"/>
    </source>
</evidence>
<reference evidence="2 4" key="2">
    <citation type="submission" date="2019-02" db="EMBL/GenBank/DDBJ databases">
        <title>Genome sequencing of Clostridium botulinum clinical isolates.</title>
        <authorList>
            <person name="Brunt J."/>
            <person name="Van Vliet A.H.M."/>
            <person name="Stringer S.C."/>
            <person name="Grant K.A."/>
            <person name="Carter A.C."/>
            <person name="Peck M.W."/>
        </authorList>
    </citation>
    <scope>NUCLEOTIDE SEQUENCE [LARGE SCALE GENOMIC DNA]</scope>
    <source>
        <strain evidence="2 4">H142660711</strain>
    </source>
</reference>
<evidence type="ECO:0000259" key="1">
    <source>
        <dbReference type="PROSITE" id="PS51186"/>
    </source>
</evidence>
<keyword evidence="2" id="KW-0808">Transferase</keyword>
<proteinExistence type="predicted"/>
<accession>A0A0A2HAG0</accession>
<dbReference type="Proteomes" id="UP000663464">
    <property type="component" value="Chromosome"/>
</dbReference>
<organism evidence="2 4">
    <name type="scientific">Clostridium botulinum</name>
    <dbReference type="NCBI Taxonomy" id="1491"/>
    <lineage>
        <taxon>Bacteria</taxon>
        <taxon>Bacillati</taxon>
        <taxon>Bacillota</taxon>
        <taxon>Clostridia</taxon>
        <taxon>Eubacteriales</taxon>
        <taxon>Clostridiaceae</taxon>
        <taxon>Clostridium</taxon>
    </lineage>
</organism>
<dbReference type="PROSITE" id="PS51186">
    <property type="entry name" value="GNAT"/>
    <property type="match status" value="1"/>
</dbReference>
<gene>
    <name evidence="2" type="ORF">EXM69_06915</name>
    <name evidence="3" type="ORF">JQS73_04840</name>
</gene>
<dbReference type="EMBL" id="CP069280">
    <property type="protein sequence ID" value="QRI54441.1"/>
    <property type="molecule type" value="Genomic_DNA"/>
</dbReference>
<dbReference type="AlphaFoldDB" id="A0A0A2HAG0"/>
<dbReference type="InterPro" id="IPR052829">
    <property type="entry name" value="N-acetyltransferase_domain"/>
</dbReference>
<dbReference type="SUPFAM" id="SSF55729">
    <property type="entry name" value="Acyl-CoA N-acyltransferases (Nat)"/>
    <property type="match status" value="1"/>
</dbReference>
<dbReference type="CDD" id="cd04301">
    <property type="entry name" value="NAT_SF"/>
    <property type="match status" value="1"/>
</dbReference>
<name>A0A0A2HAG0_CLOBO</name>
<evidence type="ECO:0000313" key="5">
    <source>
        <dbReference type="Proteomes" id="UP000663464"/>
    </source>
</evidence>
<dbReference type="RefSeq" id="WP_012720416.1">
    <property type="nucleotide sequence ID" value="NZ_CP013845.1"/>
</dbReference>
<protein>
    <submittedName>
        <fullName evidence="2">GNAT family N-acetyltransferase</fullName>
    </submittedName>
</protein>
<dbReference type="PANTHER" id="PTHR43259:SF1">
    <property type="entry name" value="N-ACETYLTRANSFERASE DOMAIN-CONTAINING PROTEIN"/>
    <property type="match status" value="1"/>
</dbReference>
<sequence length="174" mass="20500">MNYRLLERSELTLLGEIDRKEIVNEVYYFRDNKLEIVNEFYNIEGWNLKELHEYIDRLEDIYDRNGTIYGAFDNKTIVGLGALESKFIGRNNDQLKLDMLYISNNYRKKGIGKNLVNLLSKKAKELNAKSMYISATPFKNTVDFYFAMGAKLTNEINKDLYKLEPYDIHMVLQL</sequence>
<dbReference type="PANTHER" id="PTHR43259">
    <property type="entry name" value="SPT10P"/>
    <property type="match status" value="1"/>
</dbReference>
<dbReference type="InterPro" id="IPR000182">
    <property type="entry name" value="GNAT_dom"/>
</dbReference>
<dbReference type="GO" id="GO:0016747">
    <property type="term" value="F:acyltransferase activity, transferring groups other than amino-acyl groups"/>
    <property type="evidence" value="ECO:0007669"/>
    <property type="project" value="InterPro"/>
</dbReference>
<dbReference type="Gene3D" id="3.40.630.30">
    <property type="match status" value="1"/>
</dbReference>
<reference evidence="3" key="3">
    <citation type="submission" date="2021-02" db="EMBL/GenBank/DDBJ databases">
        <authorList>
            <person name="Dover N."/>
            <person name="Barash J.R."/>
            <person name="Bell J.M."/>
            <person name="Sylvester M.D."/>
            <person name="Arnon S."/>
        </authorList>
    </citation>
    <scope>NUCLEOTIDE SEQUENCE</scope>
    <source>
        <strain evidence="3">IBCA10-7060</strain>
    </source>
</reference>
<dbReference type="Proteomes" id="UP000473887">
    <property type="component" value="Unassembled WGS sequence"/>
</dbReference>